<evidence type="ECO:0000313" key="2">
    <source>
        <dbReference type="Proteomes" id="UP000824089"/>
    </source>
</evidence>
<proteinExistence type="predicted"/>
<reference evidence="1" key="1">
    <citation type="submission" date="2020-10" db="EMBL/GenBank/DDBJ databases">
        <authorList>
            <person name="Gilroy R."/>
        </authorList>
    </citation>
    <scope>NUCLEOTIDE SEQUENCE</scope>
    <source>
        <strain evidence="1">CHK195-4489</strain>
    </source>
</reference>
<dbReference type="AlphaFoldDB" id="A0A9D1I9A7"/>
<gene>
    <name evidence="1" type="ORF">IAD50_07245</name>
</gene>
<dbReference type="Proteomes" id="UP000824089">
    <property type="component" value="Unassembled WGS sequence"/>
</dbReference>
<dbReference type="EMBL" id="DVMM01000152">
    <property type="protein sequence ID" value="HIU30072.1"/>
    <property type="molecule type" value="Genomic_DNA"/>
</dbReference>
<reference evidence="1" key="2">
    <citation type="journal article" date="2021" name="PeerJ">
        <title>Extensive microbial diversity within the chicken gut microbiome revealed by metagenomics and culture.</title>
        <authorList>
            <person name="Gilroy R."/>
            <person name="Ravi A."/>
            <person name="Getino M."/>
            <person name="Pursley I."/>
            <person name="Horton D.L."/>
            <person name="Alikhan N.F."/>
            <person name="Baker D."/>
            <person name="Gharbi K."/>
            <person name="Hall N."/>
            <person name="Watson M."/>
            <person name="Adriaenssens E.M."/>
            <person name="Foster-Nyarko E."/>
            <person name="Jarju S."/>
            <person name="Secka A."/>
            <person name="Antonio M."/>
            <person name="Oren A."/>
            <person name="Chaudhuri R.R."/>
            <person name="La Ragione R."/>
            <person name="Hildebrand F."/>
            <person name="Pallen M.J."/>
        </authorList>
    </citation>
    <scope>NUCLEOTIDE SEQUENCE</scope>
    <source>
        <strain evidence="1">CHK195-4489</strain>
    </source>
</reference>
<protein>
    <submittedName>
        <fullName evidence="1">Uncharacterized protein</fullName>
    </submittedName>
</protein>
<comment type="caution">
    <text evidence="1">The sequence shown here is derived from an EMBL/GenBank/DDBJ whole genome shotgun (WGS) entry which is preliminary data.</text>
</comment>
<name>A0A9D1I9A7_9CLOT</name>
<sequence length="70" mass="7674">MTCLIFVKSFGANELLHQENYGILKENDTERKMTESVVVAVVAADGFPASCLAENPGEPHEITIFLALLH</sequence>
<organism evidence="1 2">
    <name type="scientific">Candidatus Egerieisoma faecipullorum</name>
    <dbReference type="NCBI Taxonomy" id="2840963"/>
    <lineage>
        <taxon>Bacteria</taxon>
        <taxon>Bacillati</taxon>
        <taxon>Bacillota</taxon>
        <taxon>Clostridia</taxon>
        <taxon>Eubacteriales</taxon>
        <taxon>Clostridiaceae</taxon>
        <taxon>Clostridiaceae incertae sedis</taxon>
        <taxon>Candidatus Egerieisoma</taxon>
    </lineage>
</organism>
<accession>A0A9D1I9A7</accession>
<evidence type="ECO:0000313" key="1">
    <source>
        <dbReference type="EMBL" id="HIU30072.1"/>
    </source>
</evidence>